<feature type="region of interest" description="Disordered" evidence="1">
    <location>
        <begin position="57"/>
        <end position="86"/>
    </location>
</feature>
<evidence type="ECO:0000313" key="2">
    <source>
        <dbReference type="EMBL" id="GIY55651.1"/>
    </source>
</evidence>
<dbReference type="Proteomes" id="UP001054945">
    <property type="component" value="Unassembled WGS sequence"/>
</dbReference>
<feature type="region of interest" description="Disordered" evidence="1">
    <location>
        <begin position="16"/>
        <end position="45"/>
    </location>
</feature>
<accession>A0AAV4UD78</accession>
<reference evidence="2 3" key="1">
    <citation type="submission" date="2021-06" db="EMBL/GenBank/DDBJ databases">
        <title>Caerostris extrusa draft genome.</title>
        <authorList>
            <person name="Kono N."/>
            <person name="Arakawa K."/>
        </authorList>
    </citation>
    <scope>NUCLEOTIDE SEQUENCE [LARGE SCALE GENOMIC DNA]</scope>
</reference>
<protein>
    <submittedName>
        <fullName evidence="2">Uncharacterized protein</fullName>
    </submittedName>
</protein>
<evidence type="ECO:0000313" key="3">
    <source>
        <dbReference type="Proteomes" id="UP001054945"/>
    </source>
</evidence>
<sequence>MQACIRIYFRFPCSNHGLESEETSSPLNTATSSPAHPQKPPDTESANVIAVTVNSDVEGFTSPPRHLTVKPNMKQEIERPIKAENQFPVLENTTEPENHPEQTQMKTRLPILHAARPGLDTTIL</sequence>
<keyword evidence="3" id="KW-1185">Reference proteome</keyword>
<evidence type="ECO:0000256" key="1">
    <source>
        <dbReference type="SAM" id="MobiDB-lite"/>
    </source>
</evidence>
<name>A0AAV4UD78_CAEEX</name>
<dbReference type="AlphaFoldDB" id="A0AAV4UD78"/>
<proteinExistence type="predicted"/>
<feature type="compositionally biased region" description="Polar residues" evidence="1">
    <location>
        <begin position="23"/>
        <end position="35"/>
    </location>
</feature>
<dbReference type="EMBL" id="BPLR01012661">
    <property type="protein sequence ID" value="GIY55651.1"/>
    <property type="molecule type" value="Genomic_DNA"/>
</dbReference>
<gene>
    <name evidence="2" type="ORF">CEXT_605121</name>
</gene>
<comment type="caution">
    <text evidence="2">The sequence shown here is derived from an EMBL/GenBank/DDBJ whole genome shotgun (WGS) entry which is preliminary data.</text>
</comment>
<organism evidence="2 3">
    <name type="scientific">Caerostris extrusa</name>
    <name type="common">Bark spider</name>
    <name type="synonym">Caerostris bankana</name>
    <dbReference type="NCBI Taxonomy" id="172846"/>
    <lineage>
        <taxon>Eukaryota</taxon>
        <taxon>Metazoa</taxon>
        <taxon>Ecdysozoa</taxon>
        <taxon>Arthropoda</taxon>
        <taxon>Chelicerata</taxon>
        <taxon>Arachnida</taxon>
        <taxon>Araneae</taxon>
        <taxon>Araneomorphae</taxon>
        <taxon>Entelegynae</taxon>
        <taxon>Araneoidea</taxon>
        <taxon>Araneidae</taxon>
        <taxon>Caerostris</taxon>
    </lineage>
</organism>
<feature type="compositionally biased region" description="Basic and acidic residues" evidence="1">
    <location>
        <begin position="73"/>
        <end position="82"/>
    </location>
</feature>